<sequence length="156" mass="17327">MAEGAETAKRIAVVAMDGSKHSDIALNFYVQNVYKENDEVIAMYCVHHKAQHKYESKWIPVDPNIIVHKYHEETAKGEAICKGIKEKLDAYQVGGKVMQLEGGDPGHTIMNKIEELGASLVVVGSRGHGTLRRKILGSVSEYILHHSPVPVFISRH</sequence>
<dbReference type="SUPFAM" id="SSF52402">
    <property type="entry name" value="Adenine nucleotide alpha hydrolases-like"/>
    <property type="match status" value="1"/>
</dbReference>
<dbReference type="OrthoDB" id="843225at2759"/>
<name>A0A8S3UYX3_MYTED</name>
<dbReference type="InterPro" id="IPR006016">
    <property type="entry name" value="UspA"/>
</dbReference>
<feature type="domain" description="UspA" evidence="1">
    <location>
        <begin position="12"/>
        <end position="154"/>
    </location>
</feature>
<dbReference type="InterPro" id="IPR006015">
    <property type="entry name" value="Universal_stress_UspA"/>
</dbReference>
<dbReference type="PANTHER" id="PTHR46100">
    <property type="entry name" value="IMP2'P"/>
    <property type="match status" value="1"/>
</dbReference>
<dbReference type="Proteomes" id="UP000683360">
    <property type="component" value="Unassembled WGS sequence"/>
</dbReference>
<dbReference type="PANTHER" id="PTHR46100:SF4">
    <property type="entry name" value="USPA DOMAIN-CONTAINING PROTEIN"/>
    <property type="match status" value="1"/>
</dbReference>
<evidence type="ECO:0000313" key="3">
    <source>
        <dbReference type="Proteomes" id="UP000683360"/>
    </source>
</evidence>
<evidence type="ECO:0000259" key="1">
    <source>
        <dbReference type="Pfam" id="PF00582"/>
    </source>
</evidence>
<dbReference type="Gene3D" id="3.40.50.620">
    <property type="entry name" value="HUPs"/>
    <property type="match status" value="1"/>
</dbReference>
<evidence type="ECO:0000313" key="2">
    <source>
        <dbReference type="EMBL" id="CAG2249124.1"/>
    </source>
</evidence>
<dbReference type="EMBL" id="CAJPWZ010002961">
    <property type="protein sequence ID" value="CAG2249124.1"/>
    <property type="molecule type" value="Genomic_DNA"/>
</dbReference>
<keyword evidence="3" id="KW-1185">Reference proteome</keyword>
<comment type="caution">
    <text evidence="2">The sequence shown here is derived from an EMBL/GenBank/DDBJ whole genome shotgun (WGS) entry which is preliminary data.</text>
</comment>
<dbReference type="CDD" id="cd23659">
    <property type="entry name" value="USP_At3g01520-like"/>
    <property type="match status" value="1"/>
</dbReference>
<gene>
    <name evidence="2" type="ORF">MEDL_60916</name>
</gene>
<accession>A0A8S3UYX3</accession>
<dbReference type="InterPro" id="IPR014729">
    <property type="entry name" value="Rossmann-like_a/b/a_fold"/>
</dbReference>
<reference evidence="2" key="1">
    <citation type="submission" date="2021-03" db="EMBL/GenBank/DDBJ databases">
        <authorList>
            <person name="Bekaert M."/>
        </authorList>
    </citation>
    <scope>NUCLEOTIDE SEQUENCE</scope>
</reference>
<organism evidence="2 3">
    <name type="scientific">Mytilus edulis</name>
    <name type="common">Blue mussel</name>
    <dbReference type="NCBI Taxonomy" id="6550"/>
    <lineage>
        <taxon>Eukaryota</taxon>
        <taxon>Metazoa</taxon>
        <taxon>Spiralia</taxon>
        <taxon>Lophotrochozoa</taxon>
        <taxon>Mollusca</taxon>
        <taxon>Bivalvia</taxon>
        <taxon>Autobranchia</taxon>
        <taxon>Pteriomorphia</taxon>
        <taxon>Mytilida</taxon>
        <taxon>Mytiloidea</taxon>
        <taxon>Mytilidae</taxon>
        <taxon>Mytilinae</taxon>
        <taxon>Mytilus</taxon>
    </lineage>
</organism>
<dbReference type="Pfam" id="PF00582">
    <property type="entry name" value="Usp"/>
    <property type="match status" value="1"/>
</dbReference>
<dbReference type="AlphaFoldDB" id="A0A8S3UYX3"/>
<protein>
    <recommendedName>
        <fullName evidence="1">UspA domain-containing protein</fullName>
    </recommendedName>
</protein>
<proteinExistence type="predicted"/>
<dbReference type="PRINTS" id="PR01438">
    <property type="entry name" value="UNVRSLSTRESS"/>
</dbReference>